<accession>A0A1F4YH53</accession>
<name>A0A1F4YH53_9BACT</name>
<dbReference type="EMBL" id="MEXH01000013">
    <property type="protein sequence ID" value="OGC92553.1"/>
    <property type="molecule type" value="Genomic_DNA"/>
</dbReference>
<dbReference type="Proteomes" id="UP000178176">
    <property type="component" value="Unassembled WGS sequence"/>
</dbReference>
<sequence>MLQERPLLNQIRQPSTVDDQFLAAVAAQTQCLPDSTQIRNLRPATHIHQWLKSRHPRKYAEHFTESPPPGWTDFLNTLTPGQKATLSKALNAAIKAGLTTIEEARKAEYKKLAQRAGPILAAVVIGSFSPSE</sequence>
<comment type="caution">
    <text evidence="1">The sequence shown here is derived from an EMBL/GenBank/DDBJ whole genome shotgun (WGS) entry which is preliminary data.</text>
</comment>
<evidence type="ECO:0000313" key="1">
    <source>
        <dbReference type="EMBL" id="OGC92553.1"/>
    </source>
</evidence>
<organism evidence="1 2">
    <name type="scientific">Candidatus Amesbacteria bacterium RIFCSPHIGHO2_01_FULL_48_32b</name>
    <dbReference type="NCBI Taxonomy" id="1797253"/>
    <lineage>
        <taxon>Bacteria</taxon>
        <taxon>Candidatus Amesiibacteriota</taxon>
    </lineage>
</organism>
<dbReference type="AlphaFoldDB" id="A0A1F4YH53"/>
<protein>
    <submittedName>
        <fullName evidence="1">Uncharacterized protein</fullName>
    </submittedName>
</protein>
<reference evidence="1 2" key="1">
    <citation type="journal article" date="2016" name="Nat. Commun.">
        <title>Thousands of microbial genomes shed light on interconnected biogeochemical processes in an aquifer system.</title>
        <authorList>
            <person name="Anantharaman K."/>
            <person name="Brown C.T."/>
            <person name="Hug L.A."/>
            <person name="Sharon I."/>
            <person name="Castelle C.J."/>
            <person name="Probst A.J."/>
            <person name="Thomas B.C."/>
            <person name="Singh A."/>
            <person name="Wilkins M.J."/>
            <person name="Karaoz U."/>
            <person name="Brodie E.L."/>
            <person name="Williams K.H."/>
            <person name="Hubbard S.S."/>
            <person name="Banfield J.F."/>
        </authorList>
    </citation>
    <scope>NUCLEOTIDE SEQUENCE [LARGE SCALE GENOMIC DNA]</scope>
</reference>
<proteinExistence type="predicted"/>
<evidence type="ECO:0000313" key="2">
    <source>
        <dbReference type="Proteomes" id="UP000178176"/>
    </source>
</evidence>
<gene>
    <name evidence="1" type="ORF">A2876_05150</name>
</gene>